<gene>
    <name evidence="1" type="ORF">ACFODV_11340</name>
</gene>
<accession>A0ABV7B5U1</accession>
<organism evidence="1 2">
    <name type="scientific">Halomonas tibetensis</name>
    <dbReference type="NCBI Taxonomy" id="2259590"/>
    <lineage>
        <taxon>Bacteria</taxon>
        <taxon>Pseudomonadati</taxon>
        <taxon>Pseudomonadota</taxon>
        <taxon>Gammaproteobacteria</taxon>
        <taxon>Oceanospirillales</taxon>
        <taxon>Halomonadaceae</taxon>
        <taxon>Halomonas</taxon>
    </lineage>
</organism>
<dbReference type="Proteomes" id="UP001595386">
    <property type="component" value="Unassembled WGS sequence"/>
</dbReference>
<dbReference type="RefSeq" id="WP_379759259.1">
    <property type="nucleotide sequence ID" value="NZ_JBHRSQ010000014.1"/>
</dbReference>
<name>A0ABV7B5U1_9GAMM</name>
<comment type="caution">
    <text evidence="1">The sequence shown here is derived from an EMBL/GenBank/DDBJ whole genome shotgun (WGS) entry which is preliminary data.</text>
</comment>
<evidence type="ECO:0000313" key="1">
    <source>
        <dbReference type="EMBL" id="MFC2992628.1"/>
    </source>
</evidence>
<protein>
    <submittedName>
        <fullName evidence="1">Uncharacterized protein</fullName>
    </submittedName>
</protein>
<sequence length="48" mass="5348">METAMGEGEQWPAAECPEWRAWQQEHEGALELVVEADLTPGSAPWVSH</sequence>
<evidence type="ECO:0000313" key="2">
    <source>
        <dbReference type="Proteomes" id="UP001595386"/>
    </source>
</evidence>
<proteinExistence type="predicted"/>
<keyword evidence="2" id="KW-1185">Reference proteome</keyword>
<dbReference type="EMBL" id="JBHRSQ010000014">
    <property type="protein sequence ID" value="MFC2992628.1"/>
    <property type="molecule type" value="Genomic_DNA"/>
</dbReference>
<reference evidence="2" key="1">
    <citation type="journal article" date="2019" name="Int. J. Syst. Evol. Microbiol.">
        <title>The Global Catalogue of Microorganisms (GCM) 10K type strain sequencing project: providing services to taxonomists for standard genome sequencing and annotation.</title>
        <authorList>
            <consortium name="The Broad Institute Genomics Platform"/>
            <consortium name="The Broad Institute Genome Sequencing Center for Infectious Disease"/>
            <person name="Wu L."/>
            <person name="Ma J."/>
        </authorList>
    </citation>
    <scope>NUCLEOTIDE SEQUENCE [LARGE SCALE GENOMIC DNA]</scope>
    <source>
        <strain evidence="2">KCTC 52660</strain>
    </source>
</reference>